<reference evidence="1" key="2">
    <citation type="submission" date="2023-05" db="EMBL/GenBank/DDBJ databases">
        <authorList>
            <person name="Schelkunov M.I."/>
        </authorList>
    </citation>
    <scope>NUCLEOTIDE SEQUENCE</scope>
    <source>
        <strain evidence="1">Hsosn_3</strain>
        <tissue evidence="1">Leaf</tissue>
    </source>
</reference>
<sequence length="281" mass="32151">MELDWEGVGQPNVVTNTRSVDFHDDDEFATPQPKTNRSAPILIIGTPTAAKEKITKTKRRLNVEDMGQEEQEKTKGKKLRIINKNPKFGLVDEEPNEDKWDGKVGKAGKLNVTEKFKILNSPNTLMYMVTNLSDQQKQWVISTGFKHILDFRLRKIPHRLACSVLEAFDAETCSLKLKGESITITDQDVYNVLGFPNGDKIFTLATEDKALERHNLWKKEFGKNNITTAAVAERIKESQEADDQFKLSFLMMFGENKSKLEEDYKITLLHWSDNIPLYILC</sequence>
<evidence type="ECO:0000313" key="2">
    <source>
        <dbReference type="Proteomes" id="UP001237642"/>
    </source>
</evidence>
<comment type="caution">
    <text evidence="1">The sequence shown here is derived from an EMBL/GenBank/DDBJ whole genome shotgun (WGS) entry which is preliminary data.</text>
</comment>
<dbReference type="AlphaFoldDB" id="A0AAD8MYZ6"/>
<dbReference type="PANTHER" id="PTHR34835">
    <property type="entry name" value="OS07G0283600 PROTEIN-RELATED"/>
    <property type="match status" value="1"/>
</dbReference>
<gene>
    <name evidence="1" type="ORF">POM88_016996</name>
</gene>
<dbReference type="EMBL" id="JAUIZM010000004">
    <property type="protein sequence ID" value="KAK1388818.1"/>
    <property type="molecule type" value="Genomic_DNA"/>
</dbReference>
<dbReference type="Proteomes" id="UP001237642">
    <property type="component" value="Unassembled WGS sequence"/>
</dbReference>
<proteinExistence type="predicted"/>
<protein>
    <submittedName>
        <fullName evidence="1">Uncharacterized protein</fullName>
    </submittedName>
</protein>
<dbReference type="PANTHER" id="PTHR34835:SF90">
    <property type="entry name" value="AMINOTRANSFERASE-LIKE PLANT MOBILE DOMAIN-CONTAINING PROTEIN"/>
    <property type="match status" value="1"/>
</dbReference>
<name>A0AAD8MYZ6_9APIA</name>
<accession>A0AAD8MYZ6</accession>
<organism evidence="1 2">
    <name type="scientific">Heracleum sosnowskyi</name>
    <dbReference type="NCBI Taxonomy" id="360622"/>
    <lineage>
        <taxon>Eukaryota</taxon>
        <taxon>Viridiplantae</taxon>
        <taxon>Streptophyta</taxon>
        <taxon>Embryophyta</taxon>
        <taxon>Tracheophyta</taxon>
        <taxon>Spermatophyta</taxon>
        <taxon>Magnoliopsida</taxon>
        <taxon>eudicotyledons</taxon>
        <taxon>Gunneridae</taxon>
        <taxon>Pentapetalae</taxon>
        <taxon>asterids</taxon>
        <taxon>campanulids</taxon>
        <taxon>Apiales</taxon>
        <taxon>Apiaceae</taxon>
        <taxon>Apioideae</taxon>
        <taxon>apioid superclade</taxon>
        <taxon>Tordylieae</taxon>
        <taxon>Tordyliinae</taxon>
        <taxon>Heracleum</taxon>
    </lineage>
</organism>
<reference evidence="1" key="1">
    <citation type="submission" date="2023-02" db="EMBL/GenBank/DDBJ databases">
        <title>Genome of toxic invasive species Heracleum sosnowskyi carries increased number of genes despite the absence of recent whole-genome duplications.</title>
        <authorList>
            <person name="Schelkunov M."/>
            <person name="Shtratnikova V."/>
            <person name="Makarenko M."/>
            <person name="Klepikova A."/>
            <person name="Omelchenko D."/>
            <person name="Novikova G."/>
            <person name="Obukhova E."/>
            <person name="Bogdanov V."/>
            <person name="Penin A."/>
            <person name="Logacheva M."/>
        </authorList>
    </citation>
    <scope>NUCLEOTIDE SEQUENCE</scope>
    <source>
        <strain evidence="1">Hsosn_3</strain>
        <tissue evidence="1">Leaf</tissue>
    </source>
</reference>
<keyword evidence="2" id="KW-1185">Reference proteome</keyword>
<evidence type="ECO:0000313" key="1">
    <source>
        <dbReference type="EMBL" id="KAK1388818.1"/>
    </source>
</evidence>